<proteinExistence type="predicted"/>
<reference evidence="3" key="2">
    <citation type="submission" date="2023-02" db="EMBL/GenBank/DDBJ databases">
        <authorList>
            <consortium name="DOE Joint Genome Institute"/>
            <person name="Mondo S.J."/>
            <person name="Chang Y."/>
            <person name="Wang Y."/>
            <person name="Ahrendt S."/>
            <person name="Andreopoulos W."/>
            <person name="Barry K."/>
            <person name="Beard J."/>
            <person name="Benny G.L."/>
            <person name="Blankenship S."/>
            <person name="Bonito G."/>
            <person name="Cuomo C."/>
            <person name="Desiro A."/>
            <person name="Gervers K.A."/>
            <person name="Hundley H."/>
            <person name="Kuo A."/>
            <person name="LaButti K."/>
            <person name="Lang B.F."/>
            <person name="Lipzen A."/>
            <person name="O'Donnell K."/>
            <person name="Pangilinan J."/>
            <person name="Reynolds N."/>
            <person name="Sandor L."/>
            <person name="Smith M.W."/>
            <person name="Tsang A."/>
            <person name="Grigoriev I.V."/>
            <person name="Stajich J.E."/>
            <person name="Spatafora J.W."/>
        </authorList>
    </citation>
    <scope>NUCLEOTIDE SEQUENCE</scope>
    <source>
        <strain evidence="3">RSA 2281</strain>
    </source>
</reference>
<dbReference type="SUPFAM" id="SSF52833">
    <property type="entry name" value="Thioredoxin-like"/>
    <property type="match status" value="1"/>
</dbReference>
<dbReference type="InterPro" id="IPR036249">
    <property type="entry name" value="Thioredoxin-like_sf"/>
</dbReference>
<evidence type="ECO:0000259" key="2">
    <source>
        <dbReference type="PROSITE" id="PS50405"/>
    </source>
</evidence>
<dbReference type="PANTHER" id="PTHR43968">
    <property type="match status" value="1"/>
</dbReference>
<gene>
    <name evidence="3" type="ORF">BDA99DRAFT_523742</name>
</gene>
<protein>
    <submittedName>
        <fullName evidence="3">Glutathione S-transferase</fullName>
    </submittedName>
</protein>
<keyword evidence="4" id="KW-1185">Reference proteome</keyword>
<dbReference type="InterPro" id="IPR041695">
    <property type="entry name" value="GST_C_5"/>
</dbReference>
<dbReference type="InterPro" id="IPR036282">
    <property type="entry name" value="Glutathione-S-Trfase_C_sf"/>
</dbReference>
<dbReference type="InterPro" id="IPR004045">
    <property type="entry name" value="Glutathione_S-Trfase_N"/>
</dbReference>
<dbReference type="EMBL" id="JAIXMP010000035">
    <property type="protein sequence ID" value="KAI9249423.1"/>
    <property type="molecule type" value="Genomic_DNA"/>
</dbReference>
<dbReference type="InterPro" id="IPR050983">
    <property type="entry name" value="GST_Omega/HSP26"/>
</dbReference>
<evidence type="ECO:0000313" key="3">
    <source>
        <dbReference type="EMBL" id="KAI9249423.1"/>
    </source>
</evidence>
<feature type="domain" description="GST C-terminal" evidence="2">
    <location>
        <begin position="95"/>
        <end position="229"/>
    </location>
</feature>
<dbReference type="PROSITE" id="PS50405">
    <property type="entry name" value="GST_CTER"/>
    <property type="match status" value="1"/>
</dbReference>
<feature type="domain" description="GST N-terminal" evidence="1">
    <location>
        <begin position="10"/>
        <end position="90"/>
    </location>
</feature>
<accession>A0AAD5P935</accession>
<evidence type="ECO:0000313" key="4">
    <source>
        <dbReference type="Proteomes" id="UP001209540"/>
    </source>
</evidence>
<dbReference type="PANTHER" id="PTHR43968:SF6">
    <property type="entry name" value="GLUTATHIONE S-TRANSFERASE OMEGA"/>
    <property type="match status" value="1"/>
</dbReference>
<dbReference type="GO" id="GO:0005737">
    <property type="term" value="C:cytoplasm"/>
    <property type="evidence" value="ECO:0007669"/>
    <property type="project" value="TreeGrafter"/>
</dbReference>
<comment type="caution">
    <text evidence="3">The sequence shown here is derived from an EMBL/GenBank/DDBJ whole genome shotgun (WGS) entry which is preliminary data.</text>
</comment>
<sequence length="238" mass="26832">MSSTTRPKPTKFTFYTSPQSPFAQRVDMAFKEVGLEFDEVFRVNTSDKPSWFVKEINPEGKIPVISIEGKNIAESLVLIELAHDLKPEEGLLPTNPVKRAQIRFAIEYFGVKFIEAWAPYMGAFVDPSARPKYFDYLEGIYERFNELLLEQAPSGPYFLGSEYSLADIAIAPFISRNIAINKGLLDGYEPEAIKKNPRLQEFLNGITSRPSFKETYVGDEPVIAHVAKILGINKETNA</sequence>
<dbReference type="Pfam" id="PF16865">
    <property type="entry name" value="GST_C_5"/>
    <property type="match status" value="1"/>
</dbReference>
<dbReference type="SFLD" id="SFLDS00019">
    <property type="entry name" value="Glutathione_Transferase_(cytos"/>
    <property type="match status" value="1"/>
</dbReference>
<dbReference type="PROSITE" id="PS50404">
    <property type="entry name" value="GST_NTER"/>
    <property type="match status" value="1"/>
</dbReference>
<dbReference type="SUPFAM" id="SSF47616">
    <property type="entry name" value="GST C-terminal domain-like"/>
    <property type="match status" value="1"/>
</dbReference>
<dbReference type="Pfam" id="PF13409">
    <property type="entry name" value="GST_N_2"/>
    <property type="match status" value="1"/>
</dbReference>
<name>A0AAD5P935_9FUNG</name>
<reference evidence="3" key="1">
    <citation type="journal article" date="2022" name="IScience">
        <title>Evolution of zygomycete secretomes and the origins of terrestrial fungal ecologies.</title>
        <authorList>
            <person name="Chang Y."/>
            <person name="Wang Y."/>
            <person name="Mondo S."/>
            <person name="Ahrendt S."/>
            <person name="Andreopoulos W."/>
            <person name="Barry K."/>
            <person name="Beard J."/>
            <person name="Benny G.L."/>
            <person name="Blankenship S."/>
            <person name="Bonito G."/>
            <person name="Cuomo C."/>
            <person name="Desiro A."/>
            <person name="Gervers K.A."/>
            <person name="Hundley H."/>
            <person name="Kuo A."/>
            <person name="LaButti K."/>
            <person name="Lang B.F."/>
            <person name="Lipzen A."/>
            <person name="O'Donnell K."/>
            <person name="Pangilinan J."/>
            <person name="Reynolds N."/>
            <person name="Sandor L."/>
            <person name="Smith M.E."/>
            <person name="Tsang A."/>
            <person name="Grigoriev I.V."/>
            <person name="Stajich J.E."/>
            <person name="Spatafora J.W."/>
        </authorList>
    </citation>
    <scope>NUCLEOTIDE SEQUENCE</scope>
    <source>
        <strain evidence="3">RSA 2281</strain>
    </source>
</reference>
<evidence type="ECO:0000259" key="1">
    <source>
        <dbReference type="PROSITE" id="PS50404"/>
    </source>
</evidence>
<dbReference type="SFLD" id="SFLDG00358">
    <property type="entry name" value="Main_(cytGST)"/>
    <property type="match status" value="1"/>
</dbReference>
<dbReference type="InterPro" id="IPR010987">
    <property type="entry name" value="Glutathione-S-Trfase_C-like"/>
</dbReference>
<dbReference type="InterPro" id="IPR040079">
    <property type="entry name" value="Glutathione_S-Trfase"/>
</dbReference>
<dbReference type="Gene3D" id="3.40.30.10">
    <property type="entry name" value="Glutaredoxin"/>
    <property type="match status" value="1"/>
</dbReference>
<dbReference type="Proteomes" id="UP001209540">
    <property type="component" value="Unassembled WGS sequence"/>
</dbReference>
<dbReference type="AlphaFoldDB" id="A0AAD5P935"/>
<dbReference type="CDD" id="cd00299">
    <property type="entry name" value="GST_C_family"/>
    <property type="match status" value="1"/>
</dbReference>
<organism evidence="3 4">
    <name type="scientific">Phascolomyces articulosus</name>
    <dbReference type="NCBI Taxonomy" id="60185"/>
    <lineage>
        <taxon>Eukaryota</taxon>
        <taxon>Fungi</taxon>
        <taxon>Fungi incertae sedis</taxon>
        <taxon>Mucoromycota</taxon>
        <taxon>Mucoromycotina</taxon>
        <taxon>Mucoromycetes</taxon>
        <taxon>Mucorales</taxon>
        <taxon>Lichtheimiaceae</taxon>
        <taxon>Phascolomyces</taxon>
    </lineage>
</organism>
<dbReference type="CDD" id="cd00570">
    <property type="entry name" value="GST_N_family"/>
    <property type="match status" value="1"/>
</dbReference>
<dbReference type="Gene3D" id="1.20.1050.10">
    <property type="match status" value="1"/>
</dbReference>